<comment type="caution">
    <text evidence="9">The sequence shown here is derived from an EMBL/GenBank/DDBJ whole genome shotgun (WGS) entry which is preliminary data.</text>
</comment>
<evidence type="ECO:0000256" key="5">
    <source>
        <dbReference type="ARBA" id="ARBA00022692"/>
    </source>
</evidence>
<gene>
    <name evidence="9" type="ORF">GCM10009754_25200</name>
</gene>
<feature type="transmembrane region" description="Helical" evidence="8">
    <location>
        <begin position="78"/>
        <end position="99"/>
    </location>
</feature>
<keyword evidence="3" id="KW-0813">Transport</keyword>
<evidence type="ECO:0000256" key="3">
    <source>
        <dbReference type="ARBA" id="ARBA00022448"/>
    </source>
</evidence>
<evidence type="ECO:0000256" key="1">
    <source>
        <dbReference type="ARBA" id="ARBA00004651"/>
    </source>
</evidence>
<accession>A0ABP5BZW2</accession>
<dbReference type="SUPFAM" id="SSF81345">
    <property type="entry name" value="ABC transporter involved in vitamin B12 uptake, BtuC"/>
    <property type="match status" value="1"/>
</dbReference>
<comment type="subcellular location">
    <subcellularLocation>
        <location evidence="1">Cell membrane</location>
        <topology evidence="1">Multi-pass membrane protein</topology>
    </subcellularLocation>
</comment>
<feature type="transmembrane region" description="Helical" evidence="8">
    <location>
        <begin position="212"/>
        <end position="234"/>
    </location>
</feature>
<keyword evidence="10" id="KW-1185">Reference proteome</keyword>
<sequence length="351" mass="36239">MKAPVNPQWTVRGRRDRVSLRVRRRAAFVACALAALCLVVLLASLLTGQFSISVPGVLRALAGEGTLQQRYFVNDVRLPRVLTALLVGAALGTSGAIFQSLSGNPLGSPDIIGFNGGATAGALVCIIVLHDSSLLVTGSGAVAGGAAVAVLVYLLAYRAEVTGYRLVLVGVGMNALLGAGIAYLLSRAELTDSLNAQIWMVGSLNGRSWDEVWILLVVLALVLPAAMALSRPLLTLELGSDSAVSLGLSVHSVRRWAIALSVLLSAASIVAAGPISFVALAAPQIAKRLARSVGPSLVVSTLTGSCLLAIADLVSQRVFPAAQMPAGIATIVLGGLYLGWLLLGELRRGRA</sequence>
<keyword evidence="5 8" id="KW-0812">Transmembrane</keyword>
<keyword evidence="6 8" id="KW-1133">Transmembrane helix</keyword>
<dbReference type="Gene3D" id="1.10.3470.10">
    <property type="entry name" value="ABC transporter involved in vitamin B12 uptake, BtuC"/>
    <property type="match status" value="1"/>
</dbReference>
<name>A0ABP5BZW2_9PSEU</name>
<feature type="transmembrane region" description="Helical" evidence="8">
    <location>
        <begin position="111"/>
        <end position="129"/>
    </location>
</feature>
<organism evidence="9 10">
    <name type="scientific">Amycolatopsis minnesotensis</name>
    <dbReference type="NCBI Taxonomy" id="337894"/>
    <lineage>
        <taxon>Bacteria</taxon>
        <taxon>Bacillati</taxon>
        <taxon>Actinomycetota</taxon>
        <taxon>Actinomycetes</taxon>
        <taxon>Pseudonocardiales</taxon>
        <taxon>Pseudonocardiaceae</taxon>
        <taxon>Amycolatopsis</taxon>
    </lineage>
</organism>
<evidence type="ECO:0000313" key="9">
    <source>
        <dbReference type="EMBL" id="GAA1954607.1"/>
    </source>
</evidence>
<dbReference type="PANTHER" id="PTHR30472">
    <property type="entry name" value="FERRIC ENTEROBACTIN TRANSPORT SYSTEM PERMEASE PROTEIN"/>
    <property type="match status" value="1"/>
</dbReference>
<keyword evidence="4" id="KW-1003">Cell membrane</keyword>
<evidence type="ECO:0000256" key="7">
    <source>
        <dbReference type="ARBA" id="ARBA00023136"/>
    </source>
</evidence>
<keyword evidence="7 8" id="KW-0472">Membrane</keyword>
<evidence type="ECO:0000313" key="10">
    <source>
        <dbReference type="Proteomes" id="UP001501116"/>
    </source>
</evidence>
<dbReference type="EMBL" id="BAAANN010000008">
    <property type="protein sequence ID" value="GAA1954607.1"/>
    <property type="molecule type" value="Genomic_DNA"/>
</dbReference>
<evidence type="ECO:0000256" key="6">
    <source>
        <dbReference type="ARBA" id="ARBA00022989"/>
    </source>
</evidence>
<dbReference type="InterPro" id="IPR037294">
    <property type="entry name" value="ABC_BtuC-like"/>
</dbReference>
<feature type="transmembrane region" description="Helical" evidence="8">
    <location>
        <begin position="255"/>
        <end position="281"/>
    </location>
</feature>
<evidence type="ECO:0000256" key="2">
    <source>
        <dbReference type="ARBA" id="ARBA00007935"/>
    </source>
</evidence>
<evidence type="ECO:0000256" key="8">
    <source>
        <dbReference type="SAM" id="Phobius"/>
    </source>
</evidence>
<proteinExistence type="inferred from homology"/>
<reference evidence="10" key="1">
    <citation type="journal article" date="2019" name="Int. J. Syst. Evol. Microbiol.">
        <title>The Global Catalogue of Microorganisms (GCM) 10K type strain sequencing project: providing services to taxonomists for standard genome sequencing and annotation.</title>
        <authorList>
            <consortium name="The Broad Institute Genomics Platform"/>
            <consortium name="The Broad Institute Genome Sequencing Center for Infectious Disease"/>
            <person name="Wu L."/>
            <person name="Ma J."/>
        </authorList>
    </citation>
    <scope>NUCLEOTIDE SEQUENCE [LARGE SCALE GENOMIC DNA]</scope>
    <source>
        <strain evidence="10">JCM 14545</strain>
    </source>
</reference>
<evidence type="ECO:0000256" key="4">
    <source>
        <dbReference type="ARBA" id="ARBA00022475"/>
    </source>
</evidence>
<feature type="transmembrane region" description="Helical" evidence="8">
    <location>
        <begin position="163"/>
        <end position="185"/>
    </location>
</feature>
<dbReference type="InterPro" id="IPR000522">
    <property type="entry name" value="ABC_transptr_permease_BtuC"/>
</dbReference>
<dbReference type="Proteomes" id="UP001501116">
    <property type="component" value="Unassembled WGS sequence"/>
</dbReference>
<comment type="similarity">
    <text evidence="2">Belongs to the binding-protein-dependent transport system permease family. FecCD subfamily.</text>
</comment>
<feature type="transmembrane region" description="Helical" evidence="8">
    <location>
        <begin position="326"/>
        <end position="343"/>
    </location>
</feature>
<protein>
    <submittedName>
        <fullName evidence="9">Iron chelate uptake ABC transporter family permease subunit</fullName>
    </submittedName>
</protein>
<dbReference type="CDD" id="cd06550">
    <property type="entry name" value="TM_ABC_iron-siderophores_like"/>
    <property type="match status" value="1"/>
</dbReference>
<dbReference type="PANTHER" id="PTHR30472:SF24">
    <property type="entry name" value="FERRIC ENTEROBACTIN TRANSPORT SYSTEM PERMEASE PROTEIN FEPG"/>
    <property type="match status" value="1"/>
</dbReference>
<feature type="transmembrane region" description="Helical" evidence="8">
    <location>
        <begin position="135"/>
        <end position="156"/>
    </location>
</feature>
<dbReference type="Pfam" id="PF01032">
    <property type="entry name" value="FecCD"/>
    <property type="match status" value="1"/>
</dbReference>